<dbReference type="InterPro" id="IPR011051">
    <property type="entry name" value="RmlC_Cupin_sf"/>
</dbReference>
<protein>
    <recommendedName>
        <fullName evidence="1">Cupin type-2 domain-containing protein</fullName>
    </recommendedName>
</protein>
<dbReference type="InterPro" id="IPR014710">
    <property type="entry name" value="RmlC-like_jellyroll"/>
</dbReference>
<feature type="domain" description="Cupin type-2" evidence="1">
    <location>
        <begin position="31"/>
        <end position="99"/>
    </location>
</feature>
<gene>
    <name evidence="2" type="ORF">SDC9_63352</name>
</gene>
<dbReference type="AlphaFoldDB" id="A0A644XLA8"/>
<reference evidence="2" key="1">
    <citation type="submission" date="2019-08" db="EMBL/GenBank/DDBJ databases">
        <authorList>
            <person name="Kucharzyk K."/>
            <person name="Murdoch R.W."/>
            <person name="Higgins S."/>
            <person name="Loffler F."/>
        </authorList>
    </citation>
    <scope>NUCLEOTIDE SEQUENCE</scope>
</reference>
<comment type="caution">
    <text evidence="2">The sequence shown here is derived from an EMBL/GenBank/DDBJ whole genome shotgun (WGS) entry which is preliminary data.</text>
</comment>
<proteinExistence type="predicted"/>
<dbReference type="PANTHER" id="PTHR43346">
    <property type="entry name" value="LIGAND BINDING DOMAIN PROTEIN, PUTATIVE (AFU_ORTHOLOGUE AFUA_6G14370)-RELATED"/>
    <property type="match status" value="1"/>
</dbReference>
<dbReference type="Gene3D" id="2.60.120.10">
    <property type="entry name" value="Jelly Rolls"/>
    <property type="match status" value="1"/>
</dbReference>
<sequence>MFTVKESEKEYRFGDSGPKYLMRGPRIGCGVVVLKPGQDFKGHYHKVMEENFYLLEGELDFVINDQKVTVHTGELIHVEPSESHYLINNTDKPAKAVFILGPYTDNDKFE</sequence>
<accession>A0A644XLA8</accession>
<organism evidence="2">
    <name type="scientific">bioreactor metagenome</name>
    <dbReference type="NCBI Taxonomy" id="1076179"/>
    <lineage>
        <taxon>unclassified sequences</taxon>
        <taxon>metagenomes</taxon>
        <taxon>ecological metagenomes</taxon>
    </lineage>
</organism>
<dbReference type="PANTHER" id="PTHR43346:SF1">
    <property type="entry name" value="QUERCETIN 2,3-DIOXYGENASE-RELATED"/>
    <property type="match status" value="1"/>
</dbReference>
<evidence type="ECO:0000259" key="1">
    <source>
        <dbReference type="Pfam" id="PF07883"/>
    </source>
</evidence>
<name>A0A644XLA8_9ZZZZ</name>
<dbReference type="InterPro" id="IPR052538">
    <property type="entry name" value="Flavonoid_dioxygenase-like"/>
</dbReference>
<dbReference type="SUPFAM" id="SSF51182">
    <property type="entry name" value="RmlC-like cupins"/>
    <property type="match status" value="1"/>
</dbReference>
<dbReference type="Pfam" id="PF07883">
    <property type="entry name" value="Cupin_2"/>
    <property type="match status" value="1"/>
</dbReference>
<dbReference type="InterPro" id="IPR013096">
    <property type="entry name" value="Cupin_2"/>
</dbReference>
<evidence type="ECO:0000313" key="2">
    <source>
        <dbReference type="EMBL" id="MPM16970.1"/>
    </source>
</evidence>
<dbReference type="EMBL" id="VSSQ01002709">
    <property type="protein sequence ID" value="MPM16970.1"/>
    <property type="molecule type" value="Genomic_DNA"/>
</dbReference>